<comment type="subcellular location">
    <subcellularLocation>
        <location evidence="1">Cell envelope</location>
    </subcellularLocation>
</comment>
<dbReference type="AlphaFoldDB" id="A0A432XRK1"/>
<keyword evidence="5" id="KW-1133">Transmembrane helix</keyword>
<comment type="similarity">
    <text evidence="2">Belongs to the membrane fusion protein (MFP) (TC 8.A.1) family.</text>
</comment>
<reference evidence="9" key="1">
    <citation type="journal article" date="2018" name="Front. Microbiol.">
        <title>Genome-Based Analysis Reveals the Taxonomy and Diversity of the Family Idiomarinaceae.</title>
        <authorList>
            <person name="Liu Y."/>
            <person name="Lai Q."/>
            <person name="Shao Z."/>
        </authorList>
    </citation>
    <scope>NUCLEOTIDE SEQUENCE [LARGE SCALE GENOMIC DNA]</scope>
    <source>
        <strain evidence="9">F23</strain>
    </source>
</reference>
<dbReference type="Gene3D" id="2.40.50.100">
    <property type="match status" value="1"/>
</dbReference>
<accession>A0A432XRK1</accession>
<dbReference type="EMBL" id="PIPV01000011">
    <property type="protein sequence ID" value="RUO51320.1"/>
    <property type="molecule type" value="Genomic_DNA"/>
</dbReference>
<feature type="transmembrane region" description="Helical" evidence="5">
    <location>
        <begin position="21"/>
        <end position="45"/>
    </location>
</feature>
<dbReference type="InterPro" id="IPR058625">
    <property type="entry name" value="MdtA-like_BSH"/>
</dbReference>
<dbReference type="Gene3D" id="2.40.30.170">
    <property type="match status" value="1"/>
</dbReference>
<evidence type="ECO:0000259" key="6">
    <source>
        <dbReference type="Pfam" id="PF25917"/>
    </source>
</evidence>
<gene>
    <name evidence="8" type="ORF">CWE25_11355</name>
</gene>
<evidence type="ECO:0000256" key="5">
    <source>
        <dbReference type="SAM" id="Phobius"/>
    </source>
</evidence>
<sequence>MTKISDTSGQDVVRAPKKKPWLKWGISGAVVAAFIASAIPMLVTWSSAEAAVESSELRFATVEQGNFTRDVSIQGKVVAAVSPTLYAPAEGVITYHVGAGDAVEQGQALATIESPELKSKLEQEQASLASLKMELDRQRINSKKAALENQKLVDLAHVTLTAADREKRRADRAWEKQAISEIDYEQAQDELNNAQVVYQHAVQDAKLNSESLAFDIQSLQLKVDRQQLLVNELQRQVNGLTIVSPVSGIVGNLEVDQKNQVAKNQAVLGVVDLSEFEVELGIPESYADDLAIGMAAEINYNGQLHSATLVAVSPEIRNNEVIGTLRFSNETPAGLRQNQRLTSRIILDQKDDVLTLQRGPFLQNQGGRVAYVVTDGIALKTPIQTGASSLSKVEIISGLTAGDRVIISDTQSFNGAESVVINQ</sequence>
<keyword evidence="5" id="KW-0812">Transmembrane</keyword>
<comment type="caution">
    <text evidence="8">The sequence shown here is derived from an EMBL/GenBank/DDBJ whole genome shotgun (WGS) entry which is preliminary data.</text>
</comment>
<evidence type="ECO:0000313" key="8">
    <source>
        <dbReference type="EMBL" id="RUO51320.1"/>
    </source>
</evidence>
<evidence type="ECO:0000256" key="1">
    <source>
        <dbReference type="ARBA" id="ARBA00004196"/>
    </source>
</evidence>
<feature type="domain" description="Multidrug resistance protein MdtA-like barrel-sandwich hybrid" evidence="6">
    <location>
        <begin position="92"/>
        <end position="271"/>
    </location>
</feature>
<evidence type="ECO:0000256" key="3">
    <source>
        <dbReference type="ARBA" id="ARBA00023054"/>
    </source>
</evidence>
<keyword evidence="9" id="KW-1185">Reference proteome</keyword>
<dbReference type="Gene3D" id="2.40.420.20">
    <property type="match status" value="1"/>
</dbReference>
<protein>
    <submittedName>
        <fullName evidence="8">Efflux transporter periplasmic adaptor subunit</fullName>
    </submittedName>
</protein>
<evidence type="ECO:0000256" key="4">
    <source>
        <dbReference type="SAM" id="Coils"/>
    </source>
</evidence>
<organism evidence="8 9">
    <name type="scientific">Idiomarina fontislapidosi</name>
    <dbReference type="NCBI Taxonomy" id="263723"/>
    <lineage>
        <taxon>Bacteria</taxon>
        <taxon>Pseudomonadati</taxon>
        <taxon>Pseudomonadota</taxon>
        <taxon>Gammaproteobacteria</taxon>
        <taxon>Alteromonadales</taxon>
        <taxon>Idiomarinaceae</taxon>
        <taxon>Idiomarina</taxon>
    </lineage>
</organism>
<dbReference type="Pfam" id="PF25917">
    <property type="entry name" value="BSH_RND"/>
    <property type="match status" value="1"/>
</dbReference>
<dbReference type="InterPro" id="IPR058627">
    <property type="entry name" value="MdtA-like_C"/>
</dbReference>
<name>A0A432XRK1_9GAMM</name>
<dbReference type="PANTHER" id="PTHR32347">
    <property type="entry name" value="EFFLUX SYSTEM COMPONENT YKNX-RELATED"/>
    <property type="match status" value="1"/>
</dbReference>
<dbReference type="InterPro" id="IPR050465">
    <property type="entry name" value="UPF0194_transport"/>
</dbReference>
<dbReference type="RefSeq" id="WP_110575737.1">
    <property type="nucleotide sequence ID" value="NZ_PIPV01000011.1"/>
</dbReference>
<dbReference type="OrthoDB" id="5752864at2"/>
<evidence type="ECO:0000256" key="2">
    <source>
        <dbReference type="ARBA" id="ARBA00009477"/>
    </source>
</evidence>
<proteinExistence type="inferred from homology"/>
<feature type="domain" description="Multidrug resistance protein MdtA-like C-terminal permuted SH3" evidence="7">
    <location>
        <begin position="375"/>
        <end position="411"/>
    </location>
</feature>
<dbReference type="Proteomes" id="UP000287330">
    <property type="component" value="Unassembled WGS sequence"/>
</dbReference>
<evidence type="ECO:0000259" key="7">
    <source>
        <dbReference type="Pfam" id="PF25967"/>
    </source>
</evidence>
<dbReference type="Gene3D" id="1.10.287.470">
    <property type="entry name" value="Helix hairpin bin"/>
    <property type="match status" value="1"/>
</dbReference>
<dbReference type="Pfam" id="PF25967">
    <property type="entry name" value="RND-MFP_C"/>
    <property type="match status" value="1"/>
</dbReference>
<evidence type="ECO:0000313" key="9">
    <source>
        <dbReference type="Proteomes" id="UP000287330"/>
    </source>
</evidence>
<dbReference type="GO" id="GO:0030313">
    <property type="term" value="C:cell envelope"/>
    <property type="evidence" value="ECO:0007669"/>
    <property type="project" value="UniProtKB-SubCell"/>
</dbReference>
<keyword evidence="5" id="KW-0472">Membrane</keyword>
<feature type="coiled-coil region" evidence="4">
    <location>
        <begin position="184"/>
        <end position="236"/>
    </location>
</feature>
<dbReference type="SUPFAM" id="SSF111369">
    <property type="entry name" value="HlyD-like secretion proteins"/>
    <property type="match status" value="1"/>
</dbReference>
<dbReference type="PANTHER" id="PTHR32347:SF14">
    <property type="entry name" value="EFFLUX SYSTEM COMPONENT YKNX-RELATED"/>
    <property type="match status" value="1"/>
</dbReference>
<keyword evidence="3 4" id="KW-0175">Coiled coil</keyword>